<name>A0A7J6VMZ7_THATH</name>
<organism evidence="3 4">
    <name type="scientific">Thalictrum thalictroides</name>
    <name type="common">Rue-anemone</name>
    <name type="synonym">Anemone thalictroides</name>
    <dbReference type="NCBI Taxonomy" id="46969"/>
    <lineage>
        <taxon>Eukaryota</taxon>
        <taxon>Viridiplantae</taxon>
        <taxon>Streptophyta</taxon>
        <taxon>Embryophyta</taxon>
        <taxon>Tracheophyta</taxon>
        <taxon>Spermatophyta</taxon>
        <taxon>Magnoliopsida</taxon>
        <taxon>Ranunculales</taxon>
        <taxon>Ranunculaceae</taxon>
        <taxon>Thalictroideae</taxon>
        <taxon>Thalictrum</taxon>
    </lineage>
</organism>
<comment type="caution">
    <text evidence="3">The sequence shown here is derived from an EMBL/GenBank/DDBJ whole genome shotgun (WGS) entry which is preliminary data.</text>
</comment>
<dbReference type="EMBL" id="JABWDY010030581">
    <property type="protein sequence ID" value="KAF5185530.1"/>
    <property type="molecule type" value="Genomic_DNA"/>
</dbReference>
<protein>
    <submittedName>
        <fullName evidence="3">Uncharacterized protein</fullName>
    </submittedName>
</protein>
<sequence>MNLALFQPLLNLKATNRVLFQPIADIVPSDILPLVNLIDSEDEPNVLLEQTVVPGAKPQDCLFKKRKTCLEDKSSASSSLKISAIFSPSLMLDGRAVTMDDSAWRDHASTKVSDLKSLEATRDQLIKDNELLKVSAEEAQRCYKELNHDFEQFKVQTANSRKSYEDQLADLQLKASQTAKNNIDLEAEKLSYSTQIDEAKSTILSLTARYDGELLQLRTDSKQLSFAQECAVKGMNEKLLSLEAAIKQKDADCEAWYKDMDAKSKAAVAEQVRVKVAAFMKSVQSKSLASLAPPASNPLEAENKHLKA</sequence>
<dbReference type="Proteomes" id="UP000554482">
    <property type="component" value="Unassembled WGS sequence"/>
</dbReference>
<keyword evidence="1" id="KW-0175">Coiled coil</keyword>
<keyword evidence="4" id="KW-1185">Reference proteome</keyword>
<reference evidence="3 4" key="1">
    <citation type="submission" date="2020-06" db="EMBL/GenBank/DDBJ databases">
        <title>Transcriptomic and genomic resources for Thalictrum thalictroides and T. hernandezii: Facilitating candidate gene discovery in an emerging model plant lineage.</title>
        <authorList>
            <person name="Arias T."/>
            <person name="Riano-Pachon D.M."/>
            <person name="Di Stilio V.S."/>
        </authorList>
    </citation>
    <scope>NUCLEOTIDE SEQUENCE [LARGE SCALE GENOMIC DNA]</scope>
    <source>
        <strain evidence="4">cv. WT478/WT964</strain>
        <tissue evidence="3">Leaves</tissue>
    </source>
</reference>
<feature type="coiled-coil region" evidence="1">
    <location>
        <begin position="161"/>
        <end position="188"/>
    </location>
</feature>
<evidence type="ECO:0000313" key="3">
    <source>
        <dbReference type="EMBL" id="KAF5185530.1"/>
    </source>
</evidence>
<evidence type="ECO:0000256" key="2">
    <source>
        <dbReference type="SAM" id="MobiDB-lite"/>
    </source>
</evidence>
<evidence type="ECO:0000256" key="1">
    <source>
        <dbReference type="SAM" id="Coils"/>
    </source>
</evidence>
<feature type="non-terminal residue" evidence="3">
    <location>
        <position position="1"/>
    </location>
</feature>
<proteinExistence type="predicted"/>
<gene>
    <name evidence="3" type="ORF">FRX31_024883</name>
</gene>
<accession>A0A7J6VMZ7</accession>
<evidence type="ECO:0000313" key="4">
    <source>
        <dbReference type="Proteomes" id="UP000554482"/>
    </source>
</evidence>
<feature type="region of interest" description="Disordered" evidence="2">
    <location>
        <begin position="287"/>
        <end position="308"/>
    </location>
</feature>
<feature type="compositionally biased region" description="Low complexity" evidence="2">
    <location>
        <begin position="287"/>
        <end position="300"/>
    </location>
</feature>
<dbReference type="AlphaFoldDB" id="A0A7J6VMZ7"/>